<sequence length="608" mass="65501">MLRVYIGAGPDNRGREFIIGYMENNGLTYDVELFITTMRTTVVNVEVTAPRFNSFTISESFSITAGDVKQLFFGPSIRMAGDSLDSKAILITADDEVVMYGVNKERYSNDAYLALPTDVLGTEYYSVTWYPPTLQTELMVVGVNDTTTVTIVLPSGLGGNTVSWNGVNYGAGDTITQVVNRFDTWQITSSGDLTGAYVTSDKIIGLISGNKKTRIGTGGSSDHLTEFLMPVDNWGKNFFTVPIPLRTVGDYFKIIASEDSTTVQIAGGYTETITIAQRGDVIERLIDSGAYCKITADKAILLVQFVQSQQSSSEQSDPAMMIIPPIEQYGADYTFSTPKYSQGSYNNYFMFVVKDADKDGLKLDGVAFSGVTYNTIAGTDYVGGYIAVSDGTHTVRHDSPIKIFGGYLYGQALYETYAFTTGMRLAPINTVCVPSTTGIGDGIDNDCDGLIDEEMCDTANGGAVDGEWSDWSSWGTCTVTCGSGEQSRARTCTNPSPQYGGADCTGDTTEFKNGCNPSACPTASSNNYVQNCPSGWFTCLSGTITCIEDSFKCDCNNDCDDGSDETENYASCSAQVVAYCQAAGGSGNGAGKILHLLLFLINLQYNRI</sequence>
<reference evidence="6" key="1">
    <citation type="submission" date="2019-08" db="EMBL/GenBank/DDBJ databases">
        <title>The improved chromosome-level genome for the pearl oyster Pinctada fucata martensii using PacBio sequencing and Hi-C.</title>
        <authorList>
            <person name="Zheng Z."/>
        </authorList>
    </citation>
    <scope>NUCLEOTIDE SEQUENCE</scope>
    <source>
        <strain evidence="6">ZZ-2019</strain>
        <tissue evidence="6">Adductor muscle</tissue>
    </source>
</reference>
<name>A0AA88YBQ7_PINIB</name>
<evidence type="ECO:0000313" key="7">
    <source>
        <dbReference type="Proteomes" id="UP001186944"/>
    </source>
</evidence>
<dbReference type="InterPro" id="IPR000884">
    <property type="entry name" value="TSP1_rpt"/>
</dbReference>
<accession>A0AA88YBQ7</accession>
<dbReference type="Proteomes" id="UP001186944">
    <property type="component" value="Unassembled WGS sequence"/>
</dbReference>
<dbReference type="Pfam" id="PF17517">
    <property type="entry name" value="IgGFc_binding"/>
    <property type="match status" value="1"/>
</dbReference>
<dbReference type="CDD" id="cd00112">
    <property type="entry name" value="LDLa"/>
    <property type="match status" value="1"/>
</dbReference>
<organism evidence="6 7">
    <name type="scientific">Pinctada imbricata</name>
    <name type="common">Atlantic pearl-oyster</name>
    <name type="synonym">Pinctada martensii</name>
    <dbReference type="NCBI Taxonomy" id="66713"/>
    <lineage>
        <taxon>Eukaryota</taxon>
        <taxon>Metazoa</taxon>
        <taxon>Spiralia</taxon>
        <taxon>Lophotrochozoa</taxon>
        <taxon>Mollusca</taxon>
        <taxon>Bivalvia</taxon>
        <taxon>Autobranchia</taxon>
        <taxon>Pteriomorphia</taxon>
        <taxon>Pterioida</taxon>
        <taxon>Pterioidea</taxon>
        <taxon>Pteriidae</taxon>
        <taxon>Pinctada</taxon>
    </lineage>
</organism>
<keyword evidence="7" id="KW-1185">Reference proteome</keyword>
<dbReference type="PROSITE" id="PS50068">
    <property type="entry name" value="LDLRA_2"/>
    <property type="match status" value="1"/>
</dbReference>
<protein>
    <recommendedName>
        <fullName evidence="5">IgGFc-binding protein N-terminal domain-containing protein</fullName>
    </recommendedName>
</protein>
<dbReference type="Pfam" id="PF00057">
    <property type="entry name" value="Ldl_recept_a"/>
    <property type="match status" value="1"/>
</dbReference>
<evidence type="ECO:0000313" key="6">
    <source>
        <dbReference type="EMBL" id="KAK3096144.1"/>
    </source>
</evidence>
<dbReference type="PROSITE" id="PS50092">
    <property type="entry name" value="TSP1"/>
    <property type="match status" value="1"/>
</dbReference>
<gene>
    <name evidence="6" type="ORF">FSP39_023688</name>
</gene>
<evidence type="ECO:0000259" key="5">
    <source>
        <dbReference type="Pfam" id="PF17517"/>
    </source>
</evidence>
<evidence type="ECO:0000256" key="1">
    <source>
        <dbReference type="ARBA" id="ARBA00022536"/>
    </source>
</evidence>
<comment type="caution">
    <text evidence="4">Lacks conserved residue(s) required for the propagation of feature annotation.</text>
</comment>
<dbReference type="InterPro" id="IPR036383">
    <property type="entry name" value="TSP1_rpt_sf"/>
</dbReference>
<dbReference type="Pfam" id="PF00090">
    <property type="entry name" value="TSP_1"/>
    <property type="match status" value="1"/>
</dbReference>
<comment type="caution">
    <text evidence="6">The sequence shown here is derived from an EMBL/GenBank/DDBJ whole genome shotgun (WGS) entry which is preliminary data.</text>
</comment>
<evidence type="ECO:0000256" key="3">
    <source>
        <dbReference type="ARBA" id="ARBA00023157"/>
    </source>
</evidence>
<feature type="domain" description="IgGFc-binding protein N-terminal" evidence="5">
    <location>
        <begin position="110"/>
        <end position="410"/>
    </location>
</feature>
<dbReference type="InterPro" id="IPR036055">
    <property type="entry name" value="LDL_receptor-like_sf"/>
</dbReference>
<dbReference type="AlphaFoldDB" id="A0AA88YBQ7"/>
<proteinExistence type="predicted"/>
<dbReference type="SUPFAM" id="SSF82895">
    <property type="entry name" value="TSP-1 type 1 repeat"/>
    <property type="match status" value="1"/>
</dbReference>
<dbReference type="FunFam" id="2.20.100.10:FF:000007">
    <property type="entry name" value="Thrombospondin 1"/>
    <property type="match status" value="1"/>
</dbReference>
<keyword evidence="3" id="KW-1015">Disulfide bond</keyword>
<dbReference type="SUPFAM" id="SSF57424">
    <property type="entry name" value="LDL receptor-like module"/>
    <property type="match status" value="1"/>
</dbReference>
<dbReference type="SMART" id="SM00209">
    <property type="entry name" value="TSP1"/>
    <property type="match status" value="1"/>
</dbReference>
<dbReference type="Gene3D" id="2.20.100.10">
    <property type="entry name" value="Thrombospondin type-1 (TSP1) repeat"/>
    <property type="match status" value="1"/>
</dbReference>
<dbReference type="EMBL" id="VSWD01000008">
    <property type="protein sequence ID" value="KAK3096144.1"/>
    <property type="molecule type" value="Genomic_DNA"/>
</dbReference>
<dbReference type="PANTHER" id="PTHR46534">
    <property type="entry name" value="IGGFC_BINDING DOMAIN-CONTAINING PROTEIN"/>
    <property type="match status" value="1"/>
</dbReference>
<evidence type="ECO:0000256" key="2">
    <source>
        <dbReference type="ARBA" id="ARBA00022737"/>
    </source>
</evidence>
<dbReference type="InterPro" id="IPR035234">
    <property type="entry name" value="IgGFc-bd_N"/>
</dbReference>
<evidence type="ECO:0000256" key="4">
    <source>
        <dbReference type="PROSITE-ProRule" id="PRU00124"/>
    </source>
</evidence>
<dbReference type="InterPro" id="IPR002172">
    <property type="entry name" value="LDrepeatLR_classA_rpt"/>
</dbReference>
<dbReference type="Gene3D" id="4.10.400.10">
    <property type="entry name" value="Low-density Lipoprotein Receptor"/>
    <property type="match status" value="1"/>
</dbReference>
<keyword evidence="1" id="KW-0245">EGF-like domain</keyword>
<dbReference type="PANTHER" id="PTHR46534:SF2">
    <property type="entry name" value="VWFD DOMAIN-CONTAINING PROTEIN"/>
    <property type="match status" value="1"/>
</dbReference>
<keyword evidence="2" id="KW-0677">Repeat</keyword>
<dbReference type="SMART" id="SM00192">
    <property type="entry name" value="LDLa"/>
    <property type="match status" value="1"/>
</dbReference>